<keyword evidence="11 15" id="KW-0106">Calcium</keyword>
<dbReference type="InterPro" id="IPR015366">
    <property type="entry name" value="S53_propep"/>
</dbReference>
<feature type="compositionally biased region" description="Low complexity" evidence="16">
    <location>
        <begin position="582"/>
        <end position="600"/>
    </location>
</feature>
<feature type="binding site" evidence="15">
    <location>
        <position position="554"/>
    </location>
    <ligand>
        <name>Ca(2+)</name>
        <dbReference type="ChEBI" id="CHEBI:29108"/>
    </ligand>
</feature>
<evidence type="ECO:0000256" key="1">
    <source>
        <dbReference type="ARBA" id="ARBA00001910"/>
    </source>
</evidence>
<dbReference type="SUPFAM" id="SSF54897">
    <property type="entry name" value="Protease propeptides/inhibitors"/>
    <property type="match status" value="1"/>
</dbReference>
<comment type="caution">
    <text evidence="19">The sequence shown here is derived from an EMBL/GenBank/DDBJ whole genome shotgun (WGS) entry which is preliminary data.</text>
</comment>
<dbReference type="GO" id="GO:0006508">
    <property type="term" value="P:proteolysis"/>
    <property type="evidence" value="ECO:0007669"/>
    <property type="project" value="UniProtKB-KW"/>
</dbReference>
<evidence type="ECO:0000259" key="18">
    <source>
        <dbReference type="PROSITE" id="PS51695"/>
    </source>
</evidence>
<feature type="region of interest" description="Disordered" evidence="16">
    <location>
        <begin position="579"/>
        <end position="611"/>
    </location>
</feature>
<dbReference type="GO" id="GO:0004252">
    <property type="term" value="F:serine-type endopeptidase activity"/>
    <property type="evidence" value="ECO:0007669"/>
    <property type="project" value="UniProtKB-UniRule"/>
</dbReference>
<feature type="active site" description="Charge relay system" evidence="15">
    <location>
        <position position="287"/>
    </location>
</feature>
<evidence type="ECO:0000256" key="4">
    <source>
        <dbReference type="ARBA" id="ARBA00012462"/>
    </source>
</evidence>
<keyword evidence="8 17" id="KW-0732">Signal</keyword>
<dbReference type="CDD" id="cd11377">
    <property type="entry name" value="Pro-peptidase_S53"/>
    <property type="match status" value="1"/>
</dbReference>
<dbReference type="Pfam" id="PF00082">
    <property type="entry name" value="Peptidase_S8"/>
    <property type="match status" value="1"/>
</dbReference>
<dbReference type="InterPro" id="IPR000209">
    <property type="entry name" value="Peptidase_S8/S53_dom"/>
</dbReference>
<evidence type="ECO:0000313" key="20">
    <source>
        <dbReference type="Proteomes" id="UP001215151"/>
    </source>
</evidence>
<dbReference type="SMART" id="SM00944">
    <property type="entry name" value="Pro-kuma_activ"/>
    <property type="match status" value="1"/>
</dbReference>
<keyword evidence="14" id="KW-0325">Glycoprotein</keyword>
<feature type="compositionally biased region" description="Basic residues" evidence="16">
    <location>
        <begin position="601"/>
        <end position="611"/>
    </location>
</feature>
<keyword evidence="20" id="KW-1185">Reference proteome</keyword>
<proteinExistence type="predicted"/>
<feature type="chain" id="PRO_5042073840" description="tripeptidyl-peptidase II" evidence="17">
    <location>
        <begin position="18"/>
        <end position="611"/>
    </location>
</feature>
<keyword evidence="6 15" id="KW-0645">Protease</keyword>
<dbReference type="InterPro" id="IPR036852">
    <property type="entry name" value="Peptidase_S8/S53_dom_sf"/>
</dbReference>
<comment type="function">
    <text evidence="2">Secreted tripeptidyl-peptidase which degrades proteins at acidic pHs and is involved in virulence.</text>
</comment>
<feature type="active site" description="Charge relay system" evidence="15">
    <location>
        <position position="490"/>
    </location>
</feature>
<dbReference type="InterPro" id="IPR050819">
    <property type="entry name" value="Tripeptidyl-peptidase_I"/>
</dbReference>
<evidence type="ECO:0000256" key="16">
    <source>
        <dbReference type="SAM" id="MobiDB-lite"/>
    </source>
</evidence>
<feature type="signal peptide" evidence="17">
    <location>
        <begin position="1"/>
        <end position="17"/>
    </location>
</feature>
<dbReference type="EMBL" id="JAPEVG010000036">
    <property type="protein sequence ID" value="KAJ8494460.1"/>
    <property type="molecule type" value="Genomic_DNA"/>
</dbReference>
<feature type="binding site" evidence="15">
    <location>
        <position position="533"/>
    </location>
    <ligand>
        <name>Ca(2+)</name>
        <dbReference type="ChEBI" id="CHEBI:29108"/>
    </ligand>
</feature>
<dbReference type="PROSITE" id="PS51695">
    <property type="entry name" value="SEDOLISIN"/>
    <property type="match status" value="1"/>
</dbReference>
<evidence type="ECO:0000256" key="2">
    <source>
        <dbReference type="ARBA" id="ARBA00002451"/>
    </source>
</evidence>
<keyword evidence="13" id="KW-0865">Zymogen</keyword>
<dbReference type="GO" id="GO:0008240">
    <property type="term" value="F:tripeptidyl-peptidase activity"/>
    <property type="evidence" value="ECO:0007669"/>
    <property type="project" value="UniProtKB-EC"/>
</dbReference>
<comment type="catalytic activity">
    <reaction evidence="1">
        <text>Release of an N-terminal tripeptide from a polypeptide.</text>
        <dbReference type="EC" id="3.4.14.10"/>
    </reaction>
</comment>
<dbReference type="Gene3D" id="3.40.50.200">
    <property type="entry name" value="Peptidase S8/S53 domain"/>
    <property type="match status" value="1"/>
</dbReference>
<sequence length="611" mass="63292">MVAAGLLVLSLFTLALGKPLSQSAERLVVRSQVDVPRGFSYVGKASAEKTLNLRIALVQNNATGLEAALYDVSDPKSENYGHHLSKAEVEAMVAPSAETVQKVKAWLGKNNITAQTISPAGDWLSINVPVSKANALLDADFNEYTYDKTNTTVIRTLAYSIPETLKNDLAFVYPSVHFIPPIQKNTPAFEVVDVPRASKRSRSKRAGVPASCDQQITPQCLQALYNIPTTPASAQGNSLAVSGFGGEIANKDDLSEFLAALRPDAPDGTFNAVSVDNGITDGDGTTEASLDIQYTVGLATNVPTTFVSVGDQNQDGDLSGFLDIINFLLAQDQPPLVLTTSFGFNELAFINEPDLAVNLCNAYGQLGARGTSVLFASGDGGVSGPQASDACDGQQFEPTFPSGCPFLTSVGSTQGINPEVAASFSSGGFSNIFARPAYQDDAVAAYLDKLGNTNAGLFQTQGRAFPDVSTQGVQFIVDIGGQGQGVSGTSASSPTFASVVALLNDQLLNAGKSPLGFLNPLIYSSGSAAAFNDITEGSNPGCGTDGFPALEGWDPVTGFGTPDFNRLLALVTGSATGVSTPSGNATASATGNAAATSAASGKKHHHGGKHN</sequence>
<accession>A0AAD7XC65</accession>
<keyword evidence="9 15" id="KW-0378">Hydrolase</keyword>
<evidence type="ECO:0000256" key="3">
    <source>
        <dbReference type="ARBA" id="ARBA00004239"/>
    </source>
</evidence>
<evidence type="ECO:0000256" key="5">
    <source>
        <dbReference type="ARBA" id="ARBA00022525"/>
    </source>
</evidence>
<feature type="binding site" evidence="15">
    <location>
        <position position="552"/>
    </location>
    <ligand>
        <name>Ca(2+)</name>
        <dbReference type="ChEBI" id="CHEBI:29108"/>
    </ligand>
</feature>
<evidence type="ECO:0000256" key="15">
    <source>
        <dbReference type="PROSITE-ProRule" id="PRU01032"/>
    </source>
</evidence>
<evidence type="ECO:0000256" key="6">
    <source>
        <dbReference type="ARBA" id="ARBA00022670"/>
    </source>
</evidence>
<evidence type="ECO:0000256" key="9">
    <source>
        <dbReference type="ARBA" id="ARBA00022801"/>
    </source>
</evidence>
<name>A0AAD7XC65_9APHY</name>
<dbReference type="SUPFAM" id="SSF52743">
    <property type="entry name" value="Subtilisin-like"/>
    <property type="match status" value="1"/>
</dbReference>
<evidence type="ECO:0000313" key="19">
    <source>
        <dbReference type="EMBL" id="KAJ8494460.1"/>
    </source>
</evidence>
<dbReference type="AlphaFoldDB" id="A0AAD7XC65"/>
<evidence type="ECO:0000256" key="12">
    <source>
        <dbReference type="ARBA" id="ARBA00023026"/>
    </source>
</evidence>
<evidence type="ECO:0000256" key="7">
    <source>
        <dbReference type="ARBA" id="ARBA00022723"/>
    </source>
</evidence>
<feature type="active site" description="Charge relay system" evidence="15">
    <location>
        <position position="291"/>
    </location>
</feature>
<keyword evidence="12" id="KW-0843">Virulence</keyword>
<evidence type="ECO:0000256" key="13">
    <source>
        <dbReference type="ARBA" id="ARBA00023145"/>
    </source>
</evidence>
<dbReference type="InterPro" id="IPR030400">
    <property type="entry name" value="Sedolisin_dom"/>
</dbReference>
<evidence type="ECO:0000256" key="8">
    <source>
        <dbReference type="ARBA" id="ARBA00022729"/>
    </source>
</evidence>
<comment type="subcellular location">
    <subcellularLocation>
        <location evidence="3">Secreted</location>
        <location evidence="3">Extracellular space</location>
    </subcellularLocation>
</comment>
<feature type="binding site" evidence="15">
    <location>
        <position position="534"/>
    </location>
    <ligand>
        <name>Ca(2+)</name>
        <dbReference type="ChEBI" id="CHEBI:29108"/>
    </ligand>
</feature>
<keyword evidence="10 15" id="KW-0720">Serine protease</keyword>
<reference evidence="19" key="1">
    <citation type="submission" date="2022-11" db="EMBL/GenBank/DDBJ databases">
        <title>Genome Sequence of Cubamyces cubensis.</title>
        <authorList>
            <person name="Buettner E."/>
        </authorList>
    </citation>
    <scope>NUCLEOTIDE SEQUENCE</scope>
    <source>
        <strain evidence="19">MPL-01</strain>
    </source>
</reference>
<evidence type="ECO:0000256" key="14">
    <source>
        <dbReference type="ARBA" id="ARBA00023180"/>
    </source>
</evidence>
<dbReference type="GO" id="GO:0005576">
    <property type="term" value="C:extracellular region"/>
    <property type="evidence" value="ECO:0007669"/>
    <property type="project" value="UniProtKB-SubCell"/>
</dbReference>
<comment type="cofactor">
    <cofactor evidence="15">
        <name>Ca(2+)</name>
        <dbReference type="ChEBI" id="CHEBI:29108"/>
    </cofactor>
    <text evidence="15">Binds 1 Ca(2+) ion per subunit.</text>
</comment>
<organism evidence="19 20">
    <name type="scientific">Trametes cubensis</name>
    <dbReference type="NCBI Taxonomy" id="1111947"/>
    <lineage>
        <taxon>Eukaryota</taxon>
        <taxon>Fungi</taxon>
        <taxon>Dikarya</taxon>
        <taxon>Basidiomycota</taxon>
        <taxon>Agaricomycotina</taxon>
        <taxon>Agaricomycetes</taxon>
        <taxon>Polyporales</taxon>
        <taxon>Polyporaceae</taxon>
        <taxon>Trametes</taxon>
    </lineage>
</organism>
<protein>
    <recommendedName>
        <fullName evidence="4">tripeptidyl-peptidase II</fullName>
        <ecNumber evidence="4">3.4.14.10</ecNumber>
    </recommendedName>
</protein>
<feature type="domain" description="Peptidase S53" evidence="18">
    <location>
        <begin position="215"/>
        <end position="574"/>
    </location>
</feature>
<evidence type="ECO:0000256" key="17">
    <source>
        <dbReference type="SAM" id="SignalP"/>
    </source>
</evidence>
<dbReference type="CDD" id="cd04056">
    <property type="entry name" value="Peptidases_S53"/>
    <property type="match status" value="1"/>
</dbReference>
<dbReference type="EC" id="3.4.14.10" evidence="4"/>
<dbReference type="Proteomes" id="UP001215151">
    <property type="component" value="Unassembled WGS sequence"/>
</dbReference>
<keyword evidence="7 15" id="KW-0479">Metal-binding</keyword>
<dbReference type="GO" id="GO:0046872">
    <property type="term" value="F:metal ion binding"/>
    <property type="evidence" value="ECO:0007669"/>
    <property type="project" value="UniProtKB-UniRule"/>
</dbReference>
<dbReference type="FunFam" id="3.40.50.200:FF:000015">
    <property type="entry name" value="Tripeptidyl peptidase A"/>
    <property type="match status" value="1"/>
</dbReference>
<evidence type="ECO:0000256" key="11">
    <source>
        <dbReference type="ARBA" id="ARBA00022837"/>
    </source>
</evidence>
<dbReference type="Pfam" id="PF09286">
    <property type="entry name" value="Pro-kuma_activ"/>
    <property type="match status" value="1"/>
</dbReference>
<evidence type="ECO:0000256" key="10">
    <source>
        <dbReference type="ARBA" id="ARBA00022825"/>
    </source>
</evidence>
<gene>
    <name evidence="19" type="ORF">ONZ51_g2310</name>
</gene>
<dbReference type="PANTHER" id="PTHR14218:SF15">
    <property type="entry name" value="TRIPEPTIDYL-PEPTIDASE 1"/>
    <property type="match status" value="1"/>
</dbReference>
<keyword evidence="5" id="KW-0964">Secreted</keyword>
<dbReference type="PANTHER" id="PTHR14218">
    <property type="entry name" value="PROTEASE S8 TRIPEPTIDYL PEPTIDASE I CLN2"/>
    <property type="match status" value="1"/>
</dbReference>